<name>A0A5E4NTN8_9HEMI</name>
<dbReference type="Proteomes" id="UP000325440">
    <property type="component" value="Unassembled WGS sequence"/>
</dbReference>
<feature type="signal peptide" evidence="3">
    <location>
        <begin position="1"/>
        <end position="23"/>
    </location>
</feature>
<protein>
    <submittedName>
        <fullName evidence="4">Uncharacterized protein</fullName>
    </submittedName>
</protein>
<feature type="transmembrane region" description="Helical" evidence="2">
    <location>
        <begin position="301"/>
        <end position="325"/>
    </location>
</feature>
<feature type="transmembrane region" description="Helical" evidence="2">
    <location>
        <begin position="1160"/>
        <end position="1180"/>
    </location>
</feature>
<evidence type="ECO:0000256" key="1">
    <source>
        <dbReference type="SAM" id="MobiDB-lite"/>
    </source>
</evidence>
<feature type="transmembrane region" description="Helical" evidence="2">
    <location>
        <begin position="881"/>
        <end position="903"/>
    </location>
</feature>
<feature type="region of interest" description="Disordered" evidence="1">
    <location>
        <begin position="725"/>
        <end position="791"/>
    </location>
</feature>
<organism evidence="4 5">
    <name type="scientific">Cinara cedri</name>
    <dbReference type="NCBI Taxonomy" id="506608"/>
    <lineage>
        <taxon>Eukaryota</taxon>
        <taxon>Metazoa</taxon>
        <taxon>Ecdysozoa</taxon>
        <taxon>Arthropoda</taxon>
        <taxon>Hexapoda</taxon>
        <taxon>Insecta</taxon>
        <taxon>Pterygota</taxon>
        <taxon>Neoptera</taxon>
        <taxon>Paraneoptera</taxon>
        <taxon>Hemiptera</taxon>
        <taxon>Sternorrhyncha</taxon>
        <taxon>Aphidomorpha</taxon>
        <taxon>Aphidoidea</taxon>
        <taxon>Aphididae</taxon>
        <taxon>Lachninae</taxon>
        <taxon>Cinara</taxon>
    </lineage>
</organism>
<feature type="transmembrane region" description="Helical" evidence="2">
    <location>
        <begin position="849"/>
        <end position="869"/>
    </location>
</feature>
<evidence type="ECO:0000256" key="2">
    <source>
        <dbReference type="SAM" id="Phobius"/>
    </source>
</evidence>
<feature type="region of interest" description="Disordered" evidence="1">
    <location>
        <begin position="366"/>
        <end position="385"/>
    </location>
</feature>
<keyword evidence="2" id="KW-1133">Transmembrane helix</keyword>
<evidence type="ECO:0000313" key="5">
    <source>
        <dbReference type="Proteomes" id="UP000325440"/>
    </source>
</evidence>
<proteinExistence type="predicted"/>
<feature type="transmembrane region" description="Helical" evidence="2">
    <location>
        <begin position="517"/>
        <end position="538"/>
    </location>
</feature>
<keyword evidence="2" id="KW-0472">Membrane</keyword>
<feature type="compositionally biased region" description="Polar residues" evidence="1">
    <location>
        <begin position="759"/>
        <end position="774"/>
    </location>
</feature>
<feature type="region of interest" description="Disordered" evidence="1">
    <location>
        <begin position="950"/>
        <end position="1013"/>
    </location>
</feature>
<gene>
    <name evidence="4" type="ORF">CINCED_3A004241</name>
</gene>
<feature type="chain" id="PRO_5022668608" evidence="3">
    <location>
        <begin position="24"/>
        <end position="1786"/>
    </location>
</feature>
<evidence type="ECO:0000313" key="4">
    <source>
        <dbReference type="EMBL" id="VVC46194.1"/>
    </source>
</evidence>
<dbReference type="EMBL" id="CABPRJ010002445">
    <property type="protein sequence ID" value="VVC46194.1"/>
    <property type="molecule type" value="Genomic_DNA"/>
</dbReference>
<keyword evidence="5" id="KW-1185">Reference proteome</keyword>
<feature type="compositionally biased region" description="Pro residues" evidence="1">
    <location>
        <begin position="779"/>
        <end position="791"/>
    </location>
</feature>
<reference evidence="4 5" key="1">
    <citation type="submission" date="2019-08" db="EMBL/GenBank/DDBJ databases">
        <authorList>
            <person name="Alioto T."/>
            <person name="Alioto T."/>
            <person name="Gomez Garrido J."/>
        </authorList>
    </citation>
    <scope>NUCLEOTIDE SEQUENCE [LARGE SCALE GENOMIC DNA]</scope>
</reference>
<feature type="compositionally biased region" description="Polar residues" evidence="1">
    <location>
        <begin position="990"/>
        <end position="1010"/>
    </location>
</feature>
<accession>A0A5E4NTN8</accession>
<feature type="compositionally biased region" description="Acidic residues" evidence="1">
    <location>
        <begin position="1339"/>
        <end position="1348"/>
    </location>
</feature>
<evidence type="ECO:0000256" key="3">
    <source>
        <dbReference type="SAM" id="SignalP"/>
    </source>
</evidence>
<feature type="transmembrane region" description="Helical" evidence="2">
    <location>
        <begin position="1528"/>
        <end position="1548"/>
    </location>
</feature>
<keyword evidence="3" id="KW-0732">Signal</keyword>
<feature type="region of interest" description="Disordered" evidence="1">
    <location>
        <begin position="1412"/>
        <end position="1455"/>
    </location>
</feature>
<feature type="transmembrane region" description="Helical" evidence="2">
    <location>
        <begin position="247"/>
        <end position="266"/>
    </location>
</feature>
<feature type="region of interest" description="Disordered" evidence="1">
    <location>
        <begin position="1331"/>
        <end position="1364"/>
    </location>
</feature>
<sequence>MIVVTATTTLFMSLIWLGQSTNAVYYDHGKIFDATVIPVVTKENTLNNPVDQNGGNLPFDISVTQSKTTLPIVGDPLKSNWFPTNHKNTNADGSEKNTSSTAAVDDRMYRLIKNDRPIIHHKKINRVDDQNFNTKTNEFAGKEHVLTGYQKMYDLSYDYLDNPGYKGYYESAADKTAWTTPANRPEQARPLSSWSTAGAISENSGSLVHPTYENENTKPSKLWSIPPTKYLYKLIEYKEKKIDWHKIGMWALIKIGLLKLVKLGVLKILLIILFKFKLYMKAVFLKFLLFLKLLQTVKISMLPLILLPLLPQIIAPIIGGLTHLLTSQIPVLPSIPVHPGNVLPMVLPVSSRFVTPSVSFSGGTAGLSSGTGSSGGTTYSSGSNLSGGTSLSNGIFSDRNPGGTDLTNGSFNIPGETSASTEGSTISIRIPAGGTFQSSFRLDDLYKYFVSKLNYKSLGVFYSTSTTFQNIMNSETCAERIACHIAAAEKTGVLPLWINWPTENTSRRRPAAGVRRVVKFLIVTVVIAIVMLVCIRLGRSMAKTKSSPDERPFVAADDLNATVVEPMVPNSRSLNATVVQTDQVEPRSGVLPIFRHRGTSTGKENSWLNHKYLVGDIVNKTDSIADTGIQNKNNINRQINYDDNSYLETQKWSTEKDGSVGNRDQYDLAYNAAGDYGYNYKQTDAPVTDEIQGYAIDPEPNYPALVYGPSYYRPLENPIISDYQTPSTSYYQPPSTSYYQPPSTSYYQPPSTSYYQPPNTDYQPPSSYYQSPGTQYQPPSLPYPPPSPQYQPPAKKTILRYPTPPSPPPKLVIPVTNKNVVDWKIIFGILTLFKFGLIKLKAFGIIQLLLFLVFILKVFLGILLIKFVLLLKLVKFLKFLLMPQLFFLLGLPVITSMLSPIVLTTMMSIPGRIMNMLKEPSNSTMMPVSMMPVSMIPYSMIPSRFSETIPSVSRPNIPSTSSSTSSLQTRPVGGSSGSGGGSMSSSLSSTISRPSMGPSANTVTLPNGTRYTVRPEDLIPNTMQTGLPVNNRRALNFSKIDNVNLLYNRYNESLSKNSNTLDIVHDVLNSDKCLERIACRLAVSEKPGVTPPWINWILKSVSNTINSENLKSYSKTYNDVKNTVLQTNSSAPDNNNWSTWCSERPENESGKKPTKCVTRVMIMLGILLVVVASITLLYTLSYLQQVIPLAEDALVPADNVHGMADVLFTTAAHNRDKLFAVKLPGLITTTTKDVVPDGEDIQNPEEILETNILSPITLTTSGEEEVKNDLTVKLPSVPTLATSRSLNSDIVTILKRSDNFVVEPLITKNVILPLVVGENMTNKNLRSIDYSENNTTVDNENEKDQDTEDTAKNQTNERQFTKHRQLNYENYTNIEAAKLVVEEDVSSGYQSSYEQNYNLDDYVYRKQENPAVGTGWTKDQRSETTDGSSNNWDSSAHENGNNRQSVRPPPSALSKYPKSEIEVHKEFKIDWQRIGILALIKLGLTKLQAVGFLKMVFLLLFKFKLYLVAIFFKFVLFLKLIKSFNIMLIPFFFFKFLPTLINLFYYTIGQIYRTPQMQQTQQMQQLMKQMERLGQLPSNAGIVPVFNPETDQDFVSAINPGIVQRPSSVISRPGVLRPSGMITRNRFPGETITTLVPGGIVPTGGISGETVVNRIPSGSLMLPSLRLNSIINGQESSALELYHPIFGVFRRVLDSEKCVERIACRIAVVEKTGMMPFWIDWIMHRVSTLIPNDKLETYLKTYKDVNHTFHTNSMTPDSWATWCLERYECNGDDASINNVADTYQPF</sequence>
<feature type="compositionally biased region" description="Low complexity" evidence="1">
    <location>
        <begin position="725"/>
        <end position="758"/>
    </location>
</feature>
<feature type="compositionally biased region" description="Polar residues" evidence="1">
    <location>
        <begin position="1425"/>
        <end position="1445"/>
    </location>
</feature>
<keyword evidence="2" id="KW-0812">Transmembrane</keyword>